<proteinExistence type="predicted"/>
<dbReference type="Proteomes" id="UP001302126">
    <property type="component" value="Unassembled WGS sequence"/>
</dbReference>
<name>A0AAN7AC79_9PEZI</name>
<comment type="caution">
    <text evidence="1">The sequence shown here is derived from an EMBL/GenBank/DDBJ whole genome shotgun (WGS) entry which is preliminary data.</text>
</comment>
<sequence>MPSDLEPAADISRINARDHSEPFSLAQPLTGFQHQFTAVNMYGKDFLIVEPIANRVTPFHWSVLGRHGDVWRYIQRCALEFIPESWPEFVRTCLANAINSMTPDTWLRPTPGFIQVHAWYCMSFGREPDLPHLVHRQEDYRWMLNNCVFSDDRRWVRRGGPILWDARWYPVEERATPEQDPNLRWQPPVEMALGARVYGGICAVLETVVIDWVAPI</sequence>
<keyword evidence="2" id="KW-1185">Reference proteome</keyword>
<evidence type="ECO:0000313" key="1">
    <source>
        <dbReference type="EMBL" id="KAK4183276.1"/>
    </source>
</evidence>
<evidence type="ECO:0000313" key="2">
    <source>
        <dbReference type="Proteomes" id="UP001302126"/>
    </source>
</evidence>
<reference evidence="1" key="2">
    <citation type="submission" date="2023-05" db="EMBL/GenBank/DDBJ databases">
        <authorList>
            <consortium name="Lawrence Berkeley National Laboratory"/>
            <person name="Steindorff A."/>
            <person name="Hensen N."/>
            <person name="Bonometti L."/>
            <person name="Westerberg I."/>
            <person name="Brannstrom I.O."/>
            <person name="Guillou S."/>
            <person name="Cros-Aarteil S."/>
            <person name="Calhoun S."/>
            <person name="Haridas S."/>
            <person name="Kuo A."/>
            <person name="Mondo S."/>
            <person name="Pangilinan J."/>
            <person name="Riley R."/>
            <person name="Labutti K."/>
            <person name="Andreopoulos B."/>
            <person name="Lipzen A."/>
            <person name="Chen C."/>
            <person name="Yanf M."/>
            <person name="Daum C."/>
            <person name="Ng V."/>
            <person name="Clum A."/>
            <person name="Ohm R."/>
            <person name="Martin F."/>
            <person name="Silar P."/>
            <person name="Natvig D."/>
            <person name="Lalanne C."/>
            <person name="Gautier V."/>
            <person name="Ament-Velasquez S.L."/>
            <person name="Kruys A."/>
            <person name="Hutchinson M.I."/>
            <person name="Powell A.J."/>
            <person name="Barry K."/>
            <person name="Miller A.N."/>
            <person name="Grigoriev I.V."/>
            <person name="Debuchy R."/>
            <person name="Gladieux P."/>
            <person name="Thoren M.H."/>
            <person name="Johannesson H."/>
        </authorList>
    </citation>
    <scope>NUCLEOTIDE SEQUENCE</scope>
    <source>
        <strain evidence="1">PSN309</strain>
    </source>
</reference>
<accession>A0AAN7AC79</accession>
<organism evidence="1 2">
    <name type="scientific">Podospora australis</name>
    <dbReference type="NCBI Taxonomy" id="1536484"/>
    <lineage>
        <taxon>Eukaryota</taxon>
        <taxon>Fungi</taxon>
        <taxon>Dikarya</taxon>
        <taxon>Ascomycota</taxon>
        <taxon>Pezizomycotina</taxon>
        <taxon>Sordariomycetes</taxon>
        <taxon>Sordariomycetidae</taxon>
        <taxon>Sordariales</taxon>
        <taxon>Podosporaceae</taxon>
        <taxon>Podospora</taxon>
    </lineage>
</organism>
<dbReference type="EMBL" id="MU864561">
    <property type="protein sequence ID" value="KAK4183276.1"/>
    <property type="molecule type" value="Genomic_DNA"/>
</dbReference>
<dbReference type="AlphaFoldDB" id="A0AAN7AC79"/>
<gene>
    <name evidence="1" type="ORF">QBC35DRAFT_478307</name>
</gene>
<reference evidence="1" key="1">
    <citation type="journal article" date="2023" name="Mol. Phylogenet. Evol.">
        <title>Genome-scale phylogeny and comparative genomics of the fungal order Sordariales.</title>
        <authorList>
            <person name="Hensen N."/>
            <person name="Bonometti L."/>
            <person name="Westerberg I."/>
            <person name="Brannstrom I.O."/>
            <person name="Guillou S."/>
            <person name="Cros-Aarteil S."/>
            <person name="Calhoun S."/>
            <person name="Haridas S."/>
            <person name="Kuo A."/>
            <person name="Mondo S."/>
            <person name="Pangilinan J."/>
            <person name="Riley R."/>
            <person name="LaButti K."/>
            <person name="Andreopoulos B."/>
            <person name="Lipzen A."/>
            <person name="Chen C."/>
            <person name="Yan M."/>
            <person name="Daum C."/>
            <person name="Ng V."/>
            <person name="Clum A."/>
            <person name="Steindorff A."/>
            <person name="Ohm R.A."/>
            <person name="Martin F."/>
            <person name="Silar P."/>
            <person name="Natvig D.O."/>
            <person name="Lalanne C."/>
            <person name="Gautier V."/>
            <person name="Ament-Velasquez S.L."/>
            <person name="Kruys A."/>
            <person name="Hutchinson M.I."/>
            <person name="Powell A.J."/>
            <person name="Barry K."/>
            <person name="Miller A.N."/>
            <person name="Grigoriev I.V."/>
            <person name="Debuchy R."/>
            <person name="Gladieux P."/>
            <person name="Hiltunen Thoren M."/>
            <person name="Johannesson H."/>
        </authorList>
    </citation>
    <scope>NUCLEOTIDE SEQUENCE</scope>
    <source>
        <strain evidence="1">PSN309</strain>
    </source>
</reference>
<protein>
    <submittedName>
        <fullName evidence="1">Uncharacterized protein</fullName>
    </submittedName>
</protein>